<comment type="caution">
    <text evidence="1">The sequence shown here is derived from an EMBL/GenBank/DDBJ whole genome shotgun (WGS) entry which is preliminary data.</text>
</comment>
<dbReference type="RefSeq" id="WP_313993596.1">
    <property type="nucleotide sequence ID" value="NZ_JASJOR010000001.1"/>
</dbReference>
<evidence type="ECO:0000313" key="2">
    <source>
        <dbReference type="Proteomes" id="UP001228581"/>
    </source>
</evidence>
<protein>
    <submittedName>
        <fullName evidence="1">DUF4348 domain-containing protein</fullName>
    </submittedName>
</protein>
<proteinExistence type="predicted"/>
<keyword evidence="2" id="KW-1185">Reference proteome</keyword>
<evidence type="ECO:0000313" key="1">
    <source>
        <dbReference type="EMBL" id="MDJ1492565.1"/>
    </source>
</evidence>
<reference evidence="1 2" key="1">
    <citation type="submission" date="2023-05" db="EMBL/GenBank/DDBJ databases">
        <authorList>
            <person name="Zhang X."/>
        </authorList>
    </citation>
    <scope>NUCLEOTIDE SEQUENCE [LARGE SCALE GENOMIC DNA]</scope>
    <source>
        <strain evidence="1 2">DM2B3-1</strain>
    </source>
</reference>
<organism evidence="1 2">
    <name type="scientific">Xanthocytophaga flava</name>
    <dbReference type="NCBI Taxonomy" id="3048013"/>
    <lineage>
        <taxon>Bacteria</taxon>
        <taxon>Pseudomonadati</taxon>
        <taxon>Bacteroidota</taxon>
        <taxon>Cytophagia</taxon>
        <taxon>Cytophagales</taxon>
        <taxon>Rhodocytophagaceae</taxon>
        <taxon>Xanthocytophaga</taxon>
    </lineage>
</organism>
<dbReference type="Gene3D" id="3.10.450.410">
    <property type="match status" value="1"/>
</dbReference>
<dbReference type="Proteomes" id="UP001228581">
    <property type="component" value="Unassembled WGS sequence"/>
</dbReference>
<gene>
    <name evidence="1" type="ORF">QNI19_06455</name>
</gene>
<sequence length="143" mass="17042">MVGFIEKNANELITDIKSIQQESFDDFYIQFHQDSIFQKKRLLFPIQGYKVSEDLTGRTVKEKWTVSNWVILKIPIDKIDTLPKFTIIKNDTVGMTQYKTTRLWSQGVIIEKLWLVDSGFHFETRFKLVKGQWYLFYCEEVDM</sequence>
<name>A0ABT7CFS5_9BACT</name>
<accession>A0ABT7CFS5</accession>
<dbReference type="EMBL" id="JASJOT010000003">
    <property type="protein sequence ID" value="MDJ1492565.1"/>
    <property type="molecule type" value="Genomic_DNA"/>
</dbReference>